<gene>
    <name evidence="4 5" type="primary">LOC108077210</name>
</gene>
<dbReference type="PANTHER" id="PTHR39072:SF2">
    <property type="match status" value="1"/>
</dbReference>
<evidence type="ECO:0000313" key="5">
    <source>
        <dbReference type="RefSeq" id="XP_070143728.1"/>
    </source>
</evidence>
<feature type="compositionally biased region" description="Low complexity" evidence="1">
    <location>
        <begin position="1628"/>
        <end position="1646"/>
    </location>
</feature>
<evidence type="ECO:0000259" key="2">
    <source>
        <dbReference type="Pfam" id="PF15950"/>
    </source>
</evidence>
<dbReference type="RefSeq" id="XP_041632553.1">
    <property type="nucleotide sequence ID" value="XM_041776619.2"/>
</dbReference>
<evidence type="ECO:0000313" key="3">
    <source>
        <dbReference type="Proteomes" id="UP001652661"/>
    </source>
</evidence>
<feature type="compositionally biased region" description="Polar residues" evidence="1">
    <location>
        <begin position="1275"/>
        <end position="1292"/>
    </location>
</feature>
<protein>
    <submittedName>
        <fullName evidence="4 5">Serine-rich adhesin for platelets isoform X1</fullName>
    </submittedName>
</protein>
<dbReference type="Pfam" id="PF15950">
    <property type="entry name" value="DUF4758"/>
    <property type="match status" value="2"/>
</dbReference>
<dbReference type="RefSeq" id="XP_070143728.1">
    <property type="nucleotide sequence ID" value="XM_070287627.1"/>
</dbReference>
<dbReference type="GeneID" id="108077210"/>
<feature type="compositionally biased region" description="Polar residues" evidence="1">
    <location>
        <begin position="1613"/>
        <end position="1627"/>
    </location>
</feature>
<reference evidence="4 5" key="1">
    <citation type="submission" date="2025-05" db="UniProtKB">
        <authorList>
            <consortium name="RefSeq"/>
        </authorList>
    </citation>
    <scope>IDENTIFICATION</scope>
    <source>
        <strain evidence="4 5">14028-0561.14</strain>
        <tissue evidence="4 5">Whole fly</tissue>
    </source>
</reference>
<feature type="region of interest" description="Disordered" evidence="1">
    <location>
        <begin position="1564"/>
        <end position="1704"/>
    </location>
</feature>
<organism evidence="3 5">
    <name type="scientific">Drosophila kikkawai</name>
    <name type="common">Fruit fly</name>
    <dbReference type="NCBI Taxonomy" id="30033"/>
    <lineage>
        <taxon>Eukaryota</taxon>
        <taxon>Metazoa</taxon>
        <taxon>Ecdysozoa</taxon>
        <taxon>Arthropoda</taxon>
        <taxon>Hexapoda</taxon>
        <taxon>Insecta</taxon>
        <taxon>Pterygota</taxon>
        <taxon>Neoptera</taxon>
        <taxon>Endopterygota</taxon>
        <taxon>Diptera</taxon>
        <taxon>Brachycera</taxon>
        <taxon>Muscomorpha</taxon>
        <taxon>Ephydroidea</taxon>
        <taxon>Drosophilidae</taxon>
        <taxon>Drosophila</taxon>
        <taxon>Sophophora</taxon>
    </lineage>
</organism>
<sequence length="2162" mass="239384">MLEPRKTRGRTDYRPFILIFMLTSFMLTTGQHSEASLISDQSYLVSPTPTLPVLGADDVTTVLLVNNTAHKGRFLTVRPEIGLLTSTVRTFIQDGITTEFATKVVGTKLNNGRFYAQYLKKSSRVFYDNEHLLAPSVVTSWVGDGGETLSLQSHNELFNMDDVVDWQDIDDNLGVHRGEFVGNTDFVGIQTTTDLDPVDETTSSVQVEVNKPFTNNNIKATSEELIHRNGITKLTDNLQTFTVNNNIRRFKETTKTIQDKFSTIQQQRIGKNVETPGSKRVLASVTYYGFADFTTIVGDSVIVFSPSTMQSSLHFGHVTSIKGKPTLNPETDFLLNAVPKATSTQKISVETSVNNISSEEDEHKVGDISVEGVPGKFSLGEGASSTFSLSESAASTFSLGESVTSLFSLEDGIAGTFSLKEGVSSILSTHDIIAEMPTEILSTQTESKFIPSDSKSDKIFNQINRGATTVFLDDDPFTNFLELKTDEISNSSVEITRKEMLETITNTVVYNDSIIDLPINKSSQDNSNDSSCDHSHLTSQVFLTQMSKSSSIQVGVDTNPIFGFDIVETTKYYCIQAAKTDEAVNEVSSDTVVLIDTSTESTHEELMSTELIDDLDETTARNFGDYDVTTEAEGDDDYDGNSEEIDLIYKTLYTTYTYLTTFFEGSQSTVSSHTEIITNIISSTLELEETKLESIENTLKEQDINSLSLATKYTIPLDIVKVLNSETEITKQSITNLNINDIRYTKTLLTTYTYYTSIFANNDTEIMSRTEVITNFVTDNNTLSSIESNSTHNNSSVDLVDPQIVEEDQIESSSFIKKTPLDDQVSSESNDNDEIMPSATLLLQTSYTTFTFYTTMYVGDDTNIISRLETVTNVATETLPPTKLLSVEDPSFPITYFTTFTYWTKLAKDGEITTLSREETLFNVIQPTNNRTEILSPYEVSIEKTESDSIIPSSSTSTDITTYYTTYTYYTTSYEANSTIIASSLETVTNVVTSSLSTSAEIEPSFSVTPSEEQIILSTRSPNVILYDYKHIIDADEISTLYFTTEVVSSMNIEGSNIEVTSSTSRLHVDEAKKSILSTPDDGHFGSSSSKLYKTGLVRLIEGKRIQNNTTTLYESKVIGTIIDNRYAQIIESTSSFLYEKVKTDEVIAPTSVQNLLNEAETRTIESTNSLLGSVDQDVTKGDLPQRPFAPVIRPFASRNRPTYAPKQKTLSPSSATIITRSDITPTITATPALKSSSGGRYSSSRRGIISNAPINPSESNLSQTSRRLFGRPSKSLSNSIDQSINQASLQPSRNRFASSSRSNPIASSSRRPNISFRSSIAPGFRASGINNNPKLRVKPTSLESTVTIQAQSKKVSSSDQITSDDEGNITEEISGDDEEQQQTKRNQNPLLRFRRPINRPSGFSPITKQSSGVSPGVSLRKNPLLSARTKSSPTTSTTTSTSTPRPKSRNFQRPAGLQIRSRPQNSLFPPRGLFQSQKEIDTLEPKSNEGLTDNDSEYDDSSEDDEDGNHQIVQTQKRSTKLRVRRQVDPLSRSRFRFRRQNVTAISPNLKEEEDLDESTIIPRGKTSSRFGSRFHTPDTTTAIINHKSIRPTRPTSKRPQFTLREKDVPTSKGTPTGRSNFRRQPTSGNTSLRRTNTNTGTSNNRRLKSYGNFGNNKNTVDNGRSSITTSRSRNTNTNNALSRGRGGSRGRNRNDYSPDLPAIDQETQPITVTHFLPAEVMIPVINGHVTEYKNIVTAKTSIEVVALNQLTQFAGSNGLTSLYLNREESSINNAGITEHTKYLLHESITSTIIFTPTTIRGRKTSFSHILPSTAYSVEYVVTTVQPQISANAPLANILLSQLLLGNLNLPGHAIIQQPSAIPAIVPTSVEPVTEYRTHTSSYVTTIFDGKSTILPVTFQGKKILTTVYDTSAEIITATEYSVETIINTAPIIQSQMQQQSVQQVNNLLLQQLLLQQQQQEAQAISKTLSPQIFLSNNLQDLDDATRTILNEDFADLSIQTEAEQSSKSQRKKSRKSAGGHNRRHKQSHNMELLEQQEPVQQSVVTLYISGRRPGEFSTVLSTVNGYDHSASLHKRQAYLSIHVTNANQFHPEKTQLSRDPIEIIPNEDSSTELTRRTTSLESIVGDVDRWLSQSTRQSMVPENKTTKNPGCINNTSTTIS</sequence>
<feature type="compositionally biased region" description="Polar residues" evidence="1">
    <location>
        <begin position="1253"/>
        <end position="1267"/>
    </location>
</feature>
<feature type="domain" description="DUF4758" evidence="2">
    <location>
        <begin position="844"/>
        <end position="883"/>
    </location>
</feature>
<feature type="region of interest" description="Disordered" evidence="1">
    <location>
        <begin position="2138"/>
        <end position="2162"/>
    </location>
</feature>
<name>A0ABM4GLY3_DROKI</name>
<feature type="domain" description="DUF4758" evidence="2">
    <location>
        <begin position="961"/>
        <end position="1136"/>
    </location>
</feature>
<dbReference type="InterPro" id="IPR031866">
    <property type="entry name" value="DUF4758"/>
</dbReference>
<accession>A0ABM4GLY3</accession>
<evidence type="ECO:0000256" key="1">
    <source>
        <dbReference type="SAM" id="MobiDB-lite"/>
    </source>
</evidence>
<feature type="region of interest" description="Disordered" evidence="1">
    <location>
        <begin position="1230"/>
        <end position="1521"/>
    </location>
</feature>
<proteinExistence type="predicted"/>
<feature type="compositionally biased region" description="Polar residues" evidence="1">
    <location>
        <begin position="1342"/>
        <end position="1362"/>
    </location>
</feature>
<feature type="compositionally biased region" description="Low complexity" evidence="1">
    <location>
        <begin position="1666"/>
        <end position="1685"/>
    </location>
</feature>
<feature type="region of interest" description="Disordered" evidence="1">
    <location>
        <begin position="2001"/>
        <end position="2037"/>
    </location>
</feature>
<dbReference type="Proteomes" id="UP001652661">
    <property type="component" value="Chromosome 4"/>
</dbReference>
<keyword evidence="3" id="KW-1185">Reference proteome</keyword>
<feature type="compositionally biased region" description="Polar residues" evidence="1">
    <location>
        <begin position="1405"/>
        <end position="1414"/>
    </location>
</feature>
<feature type="region of interest" description="Disordered" evidence="1">
    <location>
        <begin position="1196"/>
        <end position="1218"/>
    </location>
</feature>
<feature type="compositionally biased region" description="Polar residues" evidence="1">
    <location>
        <begin position="1654"/>
        <end position="1665"/>
    </location>
</feature>
<feature type="compositionally biased region" description="Acidic residues" evidence="1">
    <location>
        <begin position="1363"/>
        <end position="1381"/>
    </location>
</feature>
<feature type="compositionally biased region" description="Basic and acidic residues" evidence="1">
    <location>
        <begin position="1479"/>
        <end position="1488"/>
    </location>
</feature>
<feature type="compositionally biased region" description="Low complexity" evidence="1">
    <location>
        <begin position="1236"/>
        <end position="1251"/>
    </location>
</feature>
<feature type="compositionally biased region" description="Polar residues" evidence="1">
    <location>
        <begin position="1209"/>
        <end position="1218"/>
    </location>
</feature>
<dbReference type="PANTHER" id="PTHR39072">
    <property type="entry name" value="RE48511P"/>
    <property type="match status" value="1"/>
</dbReference>
<evidence type="ECO:0000313" key="4">
    <source>
        <dbReference type="RefSeq" id="XP_041632553.1"/>
    </source>
</evidence>
<feature type="compositionally biased region" description="Low complexity" evidence="1">
    <location>
        <begin position="1429"/>
        <end position="1446"/>
    </location>
</feature>
<feature type="compositionally biased region" description="Low complexity" evidence="1">
    <location>
        <begin position="1293"/>
        <end position="1314"/>
    </location>
</feature>
<feature type="compositionally biased region" description="Basic residues" evidence="1">
    <location>
        <begin position="2010"/>
        <end position="2029"/>
    </location>
</feature>
<feature type="compositionally biased region" description="Acidic residues" evidence="1">
    <location>
        <begin position="1493"/>
        <end position="1508"/>
    </location>
</feature>
<feature type="compositionally biased region" description="Polar residues" evidence="1">
    <location>
        <begin position="2148"/>
        <end position="2162"/>
    </location>
</feature>